<sequence>MVEPHQAHGLPVWHFDFYRFNDPREWEDAGFRDIFASDGLKLAEWPEKAGALTPTADVAISIEALEDEKRRVTLEARTLLGRNLLQGLNE</sequence>
<dbReference type="Pfam" id="PF02367">
    <property type="entry name" value="TsaE"/>
    <property type="match status" value="1"/>
</dbReference>
<evidence type="ECO:0000256" key="6">
    <source>
        <dbReference type="ARBA" id="ARBA00022723"/>
    </source>
</evidence>
<dbReference type="PANTHER" id="PTHR33540">
    <property type="entry name" value="TRNA THREONYLCARBAMOYLADENOSINE BIOSYNTHESIS PROTEIN TSAE"/>
    <property type="match status" value="1"/>
</dbReference>
<dbReference type="GO" id="GO:0046872">
    <property type="term" value="F:metal ion binding"/>
    <property type="evidence" value="ECO:0007669"/>
    <property type="project" value="UniProtKB-KW"/>
</dbReference>
<proteinExistence type="inferred from homology"/>
<evidence type="ECO:0000256" key="1">
    <source>
        <dbReference type="ARBA" id="ARBA00004496"/>
    </source>
</evidence>
<dbReference type="InterPro" id="IPR027417">
    <property type="entry name" value="P-loop_NTPase"/>
</dbReference>
<keyword evidence="6" id="KW-0479">Metal-binding</keyword>
<dbReference type="InterPro" id="IPR003442">
    <property type="entry name" value="T6A_TsaE"/>
</dbReference>
<comment type="similarity">
    <text evidence="2">Belongs to the TsaE family.</text>
</comment>
<organism evidence="11">
    <name type="scientific">bioreactor metagenome</name>
    <dbReference type="NCBI Taxonomy" id="1076179"/>
    <lineage>
        <taxon>unclassified sequences</taxon>
        <taxon>metagenomes</taxon>
        <taxon>ecological metagenomes</taxon>
    </lineage>
</organism>
<protein>
    <recommendedName>
        <fullName evidence="3">tRNA threonylcarbamoyladenosine biosynthesis protein TsaE</fullName>
    </recommendedName>
    <alternativeName>
        <fullName evidence="10">t(6)A37 threonylcarbamoyladenosine biosynthesis protein TsaE</fullName>
    </alternativeName>
</protein>
<dbReference type="PANTHER" id="PTHR33540:SF2">
    <property type="entry name" value="TRNA THREONYLCARBAMOYLADENOSINE BIOSYNTHESIS PROTEIN TSAE"/>
    <property type="match status" value="1"/>
</dbReference>
<reference evidence="11" key="1">
    <citation type="submission" date="2019-08" db="EMBL/GenBank/DDBJ databases">
        <authorList>
            <person name="Kucharzyk K."/>
            <person name="Murdoch R.W."/>
            <person name="Higgins S."/>
            <person name="Loffler F."/>
        </authorList>
    </citation>
    <scope>NUCLEOTIDE SEQUENCE</scope>
</reference>
<comment type="caution">
    <text evidence="11">The sequence shown here is derived from an EMBL/GenBank/DDBJ whole genome shotgun (WGS) entry which is preliminary data.</text>
</comment>
<evidence type="ECO:0000256" key="5">
    <source>
        <dbReference type="ARBA" id="ARBA00022694"/>
    </source>
</evidence>
<gene>
    <name evidence="11" type="primary">tsaE_32</name>
    <name evidence="11" type="ORF">SDC9_168872</name>
</gene>
<evidence type="ECO:0000256" key="2">
    <source>
        <dbReference type="ARBA" id="ARBA00007599"/>
    </source>
</evidence>
<evidence type="ECO:0000256" key="7">
    <source>
        <dbReference type="ARBA" id="ARBA00022741"/>
    </source>
</evidence>
<dbReference type="GO" id="GO:0005524">
    <property type="term" value="F:ATP binding"/>
    <property type="evidence" value="ECO:0007669"/>
    <property type="project" value="UniProtKB-KW"/>
</dbReference>
<dbReference type="EMBL" id="VSSQ01069483">
    <property type="protein sequence ID" value="MPN21492.1"/>
    <property type="molecule type" value="Genomic_DNA"/>
</dbReference>
<evidence type="ECO:0000256" key="4">
    <source>
        <dbReference type="ARBA" id="ARBA00022490"/>
    </source>
</evidence>
<evidence type="ECO:0000256" key="8">
    <source>
        <dbReference type="ARBA" id="ARBA00022840"/>
    </source>
</evidence>
<dbReference type="AlphaFoldDB" id="A0A645G682"/>
<keyword evidence="4" id="KW-0963">Cytoplasm</keyword>
<name>A0A645G682_9ZZZZ</name>
<keyword evidence="5" id="KW-0819">tRNA processing</keyword>
<accession>A0A645G682</accession>
<dbReference type="Gene3D" id="3.40.50.300">
    <property type="entry name" value="P-loop containing nucleotide triphosphate hydrolases"/>
    <property type="match status" value="1"/>
</dbReference>
<evidence type="ECO:0000256" key="10">
    <source>
        <dbReference type="ARBA" id="ARBA00032441"/>
    </source>
</evidence>
<evidence type="ECO:0000313" key="11">
    <source>
        <dbReference type="EMBL" id="MPN21492.1"/>
    </source>
</evidence>
<comment type="subcellular location">
    <subcellularLocation>
        <location evidence="1">Cytoplasm</location>
    </subcellularLocation>
</comment>
<evidence type="ECO:0000256" key="9">
    <source>
        <dbReference type="ARBA" id="ARBA00022842"/>
    </source>
</evidence>
<evidence type="ECO:0000256" key="3">
    <source>
        <dbReference type="ARBA" id="ARBA00019010"/>
    </source>
</evidence>
<keyword evidence="8" id="KW-0067">ATP-binding</keyword>
<keyword evidence="7" id="KW-0547">Nucleotide-binding</keyword>
<dbReference type="GO" id="GO:0005737">
    <property type="term" value="C:cytoplasm"/>
    <property type="evidence" value="ECO:0007669"/>
    <property type="project" value="UniProtKB-SubCell"/>
</dbReference>
<keyword evidence="9" id="KW-0460">Magnesium</keyword>
<dbReference type="GO" id="GO:0002949">
    <property type="term" value="P:tRNA threonylcarbamoyladenosine modification"/>
    <property type="evidence" value="ECO:0007669"/>
    <property type="project" value="InterPro"/>
</dbReference>